<evidence type="ECO:0000256" key="1">
    <source>
        <dbReference type="SAM" id="MobiDB-lite"/>
    </source>
</evidence>
<dbReference type="AlphaFoldDB" id="A0A922CMG2"/>
<evidence type="ECO:0000259" key="2">
    <source>
        <dbReference type="Pfam" id="PF16007"/>
    </source>
</evidence>
<comment type="caution">
    <text evidence="3">The sequence shown here is derived from an EMBL/GenBank/DDBJ whole genome shotgun (WGS) entry which is preliminary data.</text>
</comment>
<dbReference type="EMBL" id="JH668425">
    <property type="protein sequence ID" value="KAG6452495.1"/>
    <property type="molecule type" value="Genomic_DNA"/>
</dbReference>
<reference evidence="3" key="1">
    <citation type="journal article" date="2016" name="Insect Biochem. Mol. Biol.">
        <title>Multifaceted biological insights from a draft genome sequence of the tobacco hornworm moth, Manduca sexta.</title>
        <authorList>
            <person name="Kanost M.R."/>
            <person name="Arrese E.L."/>
            <person name="Cao X."/>
            <person name="Chen Y.R."/>
            <person name="Chellapilla S."/>
            <person name="Goldsmith M.R."/>
            <person name="Grosse-Wilde E."/>
            <person name="Heckel D.G."/>
            <person name="Herndon N."/>
            <person name="Jiang H."/>
            <person name="Papanicolaou A."/>
            <person name="Qu J."/>
            <person name="Soulages J.L."/>
            <person name="Vogel H."/>
            <person name="Walters J."/>
            <person name="Waterhouse R.M."/>
            <person name="Ahn S.J."/>
            <person name="Almeida F.C."/>
            <person name="An C."/>
            <person name="Aqrawi P."/>
            <person name="Bretschneider A."/>
            <person name="Bryant W.B."/>
            <person name="Bucks S."/>
            <person name="Chao H."/>
            <person name="Chevignon G."/>
            <person name="Christen J.M."/>
            <person name="Clarke D.F."/>
            <person name="Dittmer N.T."/>
            <person name="Ferguson L.C.F."/>
            <person name="Garavelou S."/>
            <person name="Gordon K.H.J."/>
            <person name="Gunaratna R.T."/>
            <person name="Han Y."/>
            <person name="Hauser F."/>
            <person name="He Y."/>
            <person name="Heidel-Fischer H."/>
            <person name="Hirsh A."/>
            <person name="Hu Y."/>
            <person name="Jiang H."/>
            <person name="Kalra D."/>
            <person name="Klinner C."/>
            <person name="Konig C."/>
            <person name="Kovar C."/>
            <person name="Kroll A.R."/>
            <person name="Kuwar S.S."/>
            <person name="Lee S.L."/>
            <person name="Lehman R."/>
            <person name="Li K."/>
            <person name="Li Z."/>
            <person name="Liang H."/>
            <person name="Lovelace S."/>
            <person name="Lu Z."/>
            <person name="Mansfield J.H."/>
            <person name="McCulloch K.J."/>
            <person name="Mathew T."/>
            <person name="Morton B."/>
            <person name="Muzny D.M."/>
            <person name="Neunemann D."/>
            <person name="Ongeri F."/>
            <person name="Pauchet Y."/>
            <person name="Pu L.L."/>
            <person name="Pyrousis I."/>
            <person name="Rao X.J."/>
            <person name="Redding A."/>
            <person name="Roesel C."/>
            <person name="Sanchez-Gracia A."/>
            <person name="Schaack S."/>
            <person name="Shukla A."/>
            <person name="Tetreau G."/>
            <person name="Wang Y."/>
            <person name="Xiong G.H."/>
            <person name="Traut W."/>
            <person name="Walsh T.K."/>
            <person name="Worley K.C."/>
            <person name="Wu D."/>
            <person name="Wu W."/>
            <person name="Wu Y.Q."/>
            <person name="Zhang X."/>
            <person name="Zou Z."/>
            <person name="Zucker H."/>
            <person name="Briscoe A.D."/>
            <person name="Burmester T."/>
            <person name="Clem R.J."/>
            <person name="Feyereisen R."/>
            <person name="Grimmelikhuijzen C.J.P."/>
            <person name="Hamodrakas S.J."/>
            <person name="Hansson B.S."/>
            <person name="Huguet E."/>
            <person name="Jermiin L.S."/>
            <person name="Lan Q."/>
            <person name="Lehman H.K."/>
            <person name="Lorenzen M."/>
            <person name="Merzendorfer H."/>
            <person name="Michalopoulos I."/>
            <person name="Morton D.B."/>
            <person name="Muthukrishnan S."/>
            <person name="Oakeshott J.G."/>
            <person name="Palmer W."/>
            <person name="Park Y."/>
            <person name="Passarelli A.L."/>
            <person name="Rozas J."/>
            <person name="Schwartz L.M."/>
            <person name="Smith W."/>
            <person name="Southgate A."/>
            <person name="Vilcinskas A."/>
            <person name="Vogt R."/>
            <person name="Wang P."/>
            <person name="Werren J."/>
            <person name="Yu X.Q."/>
            <person name="Zhou J.J."/>
            <person name="Brown S.J."/>
            <person name="Scherer S.E."/>
            <person name="Richards S."/>
            <person name="Blissard G.W."/>
        </authorList>
    </citation>
    <scope>NUCLEOTIDE SEQUENCE</scope>
</reference>
<accession>A0A922CMG2</accession>
<dbReference type="Proteomes" id="UP000791440">
    <property type="component" value="Unassembled WGS sequence"/>
</dbReference>
<feature type="domain" description="DUF4777" evidence="2">
    <location>
        <begin position="12"/>
        <end position="73"/>
    </location>
</feature>
<dbReference type="InterPro" id="IPR031957">
    <property type="entry name" value="DUF4777"/>
</dbReference>
<organism evidence="3 4">
    <name type="scientific">Manduca sexta</name>
    <name type="common">Tobacco hawkmoth</name>
    <name type="synonym">Tobacco hornworm</name>
    <dbReference type="NCBI Taxonomy" id="7130"/>
    <lineage>
        <taxon>Eukaryota</taxon>
        <taxon>Metazoa</taxon>
        <taxon>Ecdysozoa</taxon>
        <taxon>Arthropoda</taxon>
        <taxon>Hexapoda</taxon>
        <taxon>Insecta</taxon>
        <taxon>Pterygota</taxon>
        <taxon>Neoptera</taxon>
        <taxon>Endopterygota</taxon>
        <taxon>Lepidoptera</taxon>
        <taxon>Glossata</taxon>
        <taxon>Ditrysia</taxon>
        <taxon>Bombycoidea</taxon>
        <taxon>Sphingidae</taxon>
        <taxon>Sphinginae</taxon>
        <taxon>Sphingini</taxon>
        <taxon>Manduca</taxon>
    </lineage>
</organism>
<gene>
    <name evidence="3" type="ORF">O3G_MSEX007663</name>
</gene>
<evidence type="ECO:0000313" key="4">
    <source>
        <dbReference type="Proteomes" id="UP000791440"/>
    </source>
</evidence>
<keyword evidence="4" id="KW-1185">Reference proteome</keyword>
<sequence length="116" mass="14177">MTTEPSEPQSQYPAGKLVIKYLHENKDGATLAQILQHLRNCYGKDSADVTRTVELVLESGTDLGFLERKGSHYVNWMARELCCRRRRCRRRSRCRRRRRRRIRRRRSRCRRRRRRY</sequence>
<reference evidence="3" key="2">
    <citation type="submission" date="2020-12" db="EMBL/GenBank/DDBJ databases">
        <authorList>
            <person name="Kanost M."/>
        </authorList>
    </citation>
    <scope>NUCLEOTIDE SEQUENCE</scope>
</reference>
<evidence type="ECO:0000313" key="3">
    <source>
        <dbReference type="EMBL" id="KAG6452495.1"/>
    </source>
</evidence>
<proteinExistence type="predicted"/>
<feature type="region of interest" description="Disordered" evidence="1">
    <location>
        <begin position="96"/>
        <end position="116"/>
    </location>
</feature>
<dbReference type="Pfam" id="PF16007">
    <property type="entry name" value="DUF4777"/>
    <property type="match status" value="1"/>
</dbReference>
<protein>
    <recommendedName>
        <fullName evidence="2">DUF4777 domain-containing protein</fullName>
    </recommendedName>
</protein>
<name>A0A922CMG2_MANSE</name>